<reference evidence="2 3" key="1">
    <citation type="journal article" date="2015" name="Genome Biol. Evol.">
        <title>Comparative Genomics of a Bacterivorous Green Alga Reveals Evolutionary Causalities and Consequences of Phago-Mixotrophic Mode of Nutrition.</title>
        <authorList>
            <person name="Burns J.A."/>
            <person name="Paasch A."/>
            <person name="Narechania A."/>
            <person name="Kim E."/>
        </authorList>
    </citation>
    <scope>NUCLEOTIDE SEQUENCE [LARGE SCALE GENOMIC DNA]</scope>
    <source>
        <strain evidence="2 3">PLY_AMNH</strain>
    </source>
</reference>
<name>A0AAE0CE54_9CHLO</name>
<dbReference type="EMBL" id="LGRX02024847">
    <property type="protein sequence ID" value="KAK3253361.1"/>
    <property type="molecule type" value="Genomic_DNA"/>
</dbReference>
<dbReference type="AlphaFoldDB" id="A0AAE0CE54"/>
<evidence type="ECO:0008006" key="4">
    <source>
        <dbReference type="Google" id="ProtNLM"/>
    </source>
</evidence>
<accession>A0AAE0CE54</accession>
<keyword evidence="3" id="KW-1185">Reference proteome</keyword>
<evidence type="ECO:0000313" key="2">
    <source>
        <dbReference type="EMBL" id="KAK3253361.1"/>
    </source>
</evidence>
<comment type="caution">
    <text evidence="2">The sequence shown here is derived from an EMBL/GenBank/DDBJ whole genome shotgun (WGS) entry which is preliminary data.</text>
</comment>
<evidence type="ECO:0000313" key="3">
    <source>
        <dbReference type="Proteomes" id="UP001190700"/>
    </source>
</evidence>
<dbReference type="Proteomes" id="UP001190700">
    <property type="component" value="Unassembled WGS sequence"/>
</dbReference>
<dbReference type="SUPFAM" id="SSF54236">
    <property type="entry name" value="Ubiquitin-like"/>
    <property type="match status" value="1"/>
</dbReference>
<protein>
    <recommendedName>
        <fullName evidence="4">Ubiquitin-like domain-containing protein</fullName>
    </recommendedName>
</protein>
<gene>
    <name evidence="2" type="ORF">CYMTET_37360</name>
</gene>
<feature type="region of interest" description="Disordered" evidence="1">
    <location>
        <begin position="164"/>
        <end position="217"/>
    </location>
</feature>
<sequence>MATSSNVAIKEFFDHTSIRDLEDRLLQAPSLELRYPRHHALGVIDTKTAVRDLVEHYREFMSVLKANVSDFPIYGHQLSPPPLIDQVWREHILDTRGYRAFCHEKFGKTMHRNANGALHRNIHQRELKRAKTTFVYAKLLGEKRIGELLSAGLWWPTRSFEEPTDADDIAEAEETATEVSRKRRVEGHNEGPAARQKKRLGEDSSIKPSEDKATQTETEDQPVIIFIQLCTPYEAGMPISRMTHCELGASVHHMKTLLRAHCIPICADIDKFTLFFDGTRLDPAKTLRSYGVAKYAVLQVYKEQC</sequence>
<feature type="compositionally biased region" description="Acidic residues" evidence="1">
    <location>
        <begin position="164"/>
        <end position="176"/>
    </location>
</feature>
<dbReference type="CDD" id="cd17039">
    <property type="entry name" value="Ubl_ubiquitin_like"/>
    <property type="match status" value="1"/>
</dbReference>
<organism evidence="2 3">
    <name type="scientific">Cymbomonas tetramitiformis</name>
    <dbReference type="NCBI Taxonomy" id="36881"/>
    <lineage>
        <taxon>Eukaryota</taxon>
        <taxon>Viridiplantae</taxon>
        <taxon>Chlorophyta</taxon>
        <taxon>Pyramimonadophyceae</taxon>
        <taxon>Pyramimonadales</taxon>
        <taxon>Pyramimonadaceae</taxon>
        <taxon>Cymbomonas</taxon>
    </lineage>
</organism>
<dbReference type="InterPro" id="IPR029071">
    <property type="entry name" value="Ubiquitin-like_domsf"/>
</dbReference>
<feature type="compositionally biased region" description="Basic and acidic residues" evidence="1">
    <location>
        <begin position="199"/>
        <end position="214"/>
    </location>
</feature>
<proteinExistence type="predicted"/>
<evidence type="ECO:0000256" key="1">
    <source>
        <dbReference type="SAM" id="MobiDB-lite"/>
    </source>
</evidence>